<feature type="region of interest" description="Disordered" evidence="1">
    <location>
        <begin position="451"/>
        <end position="502"/>
    </location>
</feature>
<evidence type="ECO:0000259" key="2">
    <source>
        <dbReference type="PROSITE" id="PS51175"/>
    </source>
</evidence>
<dbReference type="Gene3D" id="2.60.120.260">
    <property type="entry name" value="Galactose-binding domain-like"/>
    <property type="match status" value="2"/>
</dbReference>
<proteinExistence type="predicted"/>
<name>A0A852ZRK1_9ACTN</name>
<sequence>MSAETPAPSPAAALQQLTVDLADRTGAVLHGGNGTLYGLSDDGVPSDDLLGPLRITTTAQKPPGGLQHPGGDALEIADAFLRNGGREILIYCQDAYPSWPYDDLGIEDYLGKVEEIARQVVASPHRASFVYVPFNEPDWIWYDLKTSDPAAYARRRDRFLADWRTVFRRIRSIDPTARIAGPNEAYYDARLLADFLPYAKAHDVLPDVMTWHELSPSSLAEYRGHHAHYRALERANGIAPLPINIDEYANRRDLSVPGQMVQWVSMFEDTKVDADQAYWDVAGNLDGNAVRAHVPNGSWWFFHWYAGMTGQTVRVTPPRADVVDSLQGMASVDAARRQAHVVLGGSDGDAEVVLRGVDPALFGDTIAVTVAEAAWSGYEGASPPPTVLARERRRVAADGTVTVPLTGLDRTSAYRITLTPGGPDLPEAPRVPWRACWPAVEAVLTGGAGDAEAADTAEGADDTEAADGAEGAGAADPDDLPMDDPNHYATSGARYPAPLGTADGRLDLTVTVPRDGDYTLGVLYGNPDGAPARQFLRIDGGPARVIDCPSTLNWRYLGRVETTVRLGAGAHTLSFAASGPARGRAAGRVVLDRVDLAERSEATDYPATLTEATGGAHEDYRLSGRLGTGRLVLPPGAATVFDVYAAADGYHRVAVDGTGGAVDLRIGGDPIGTSTGPADPVRVFLHAGVNRITAAPATDTPASLHALTVTGPADATGVATHRAADALLGGTATVRDDGRASGGGLVGSIGDGTANTVTFTGIEAPHAGRYVLLVHYANGDRAHGHQYNADIASRSAELTVGGGAPRRVTFRNTYGWGNVWALPLTVSLEAGRNTIVFGNPSGPAPDLDRIEVAPLVG</sequence>
<dbReference type="AlphaFoldDB" id="A0A852ZRK1"/>
<dbReference type="GO" id="GO:0030246">
    <property type="term" value="F:carbohydrate binding"/>
    <property type="evidence" value="ECO:0007669"/>
    <property type="project" value="InterPro"/>
</dbReference>
<gene>
    <name evidence="3" type="ORF">FHU37_002019</name>
</gene>
<dbReference type="InterPro" id="IPR008979">
    <property type="entry name" value="Galactose-bd-like_sf"/>
</dbReference>
<dbReference type="PROSITE" id="PS51175">
    <property type="entry name" value="CBM6"/>
    <property type="match status" value="2"/>
</dbReference>
<dbReference type="Proteomes" id="UP000567795">
    <property type="component" value="Unassembled WGS sequence"/>
</dbReference>
<evidence type="ECO:0000313" key="3">
    <source>
        <dbReference type="EMBL" id="NYI05076.1"/>
    </source>
</evidence>
<protein>
    <recommendedName>
        <fullName evidence="2">CBM6 domain-containing protein</fullName>
    </recommendedName>
</protein>
<reference evidence="3 4" key="1">
    <citation type="submission" date="2020-07" db="EMBL/GenBank/DDBJ databases">
        <title>Sequencing the genomes of 1000 actinobacteria strains.</title>
        <authorList>
            <person name="Klenk H.-P."/>
        </authorList>
    </citation>
    <scope>NUCLEOTIDE SEQUENCE [LARGE SCALE GENOMIC DNA]</scope>
    <source>
        <strain evidence="3 4">DSM 42178</strain>
    </source>
</reference>
<dbReference type="SUPFAM" id="SSF51445">
    <property type="entry name" value="(Trans)glycosidases"/>
    <property type="match status" value="1"/>
</dbReference>
<keyword evidence="4" id="KW-1185">Reference proteome</keyword>
<evidence type="ECO:0000256" key="1">
    <source>
        <dbReference type="SAM" id="MobiDB-lite"/>
    </source>
</evidence>
<accession>A0A852ZRK1</accession>
<feature type="compositionally biased region" description="Acidic residues" evidence="1">
    <location>
        <begin position="452"/>
        <end position="467"/>
    </location>
</feature>
<comment type="caution">
    <text evidence="3">The sequence shown here is derived from an EMBL/GenBank/DDBJ whole genome shotgun (WGS) entry which is preliminary data.</text>
</comment>
<dbReference type="EMBL" id="JACBZD010000001">
    <property type="protein sequence ID" value="NYI05076.1"/>
    <property type="molecule type" value="Genomic_DNA"/>
</dbReference>
<dbReference type="Gene3D" id="3.20.20.80">
    <property type="entry name" value="Glycosidases"/>
    <property type="match status" value="1"/>
</dbReference>
<dbReference type="InterPro" id="IPR017853">
    <property type="entry name" value="GH"/>
</dbReference>
<dbReference type="RefSeq" id="WP_179813883.1">
    <property type="nucleotide sequence ID" value="NZ_JACBZD010000001.1"/>
</dbReference>
<organism evidence="3 4">
    <name type="scientific">Allostreptomyces psammosilenae</name>
    <dbReference type="NCBI Taxonomy" id="1892865"/>
    <lineage>
        <taxon>Bacteria</taxon>
        <taxon>Bacillati</taxon>
        <taxon>Actinomycetota</taxon>
        <taxon>Actinomycetes</taxon>
        <taxon>Kitasatosporales</taxon>
        <taxon>Streptomycetaceae</taxon>
        <taxon>Allostreptomyces</taxon>
    </lineage>
</organism>
<feature type="domain" description="CBM6" evidence="2">
    <location>
        <begin position="719"/>
        <end position="853"/>
    </location>
</feature>
<evidence type="ECO:0000313" key="4">
    <source>
        <dbReference type="Proteomes" id="UP000567795"/>
    </source>
</evidence>
<dbReference type="InterPro" id="IPR005084">
    <property type="entry name" value="CBM6"/>
</dbReference>
<feature type="domain" description="CBM6" evidence="2">
    <location>
        <begin position="461"/>
        <end position="597"/>
    </location>
</feature>
<dbReference type="CDD" id="cd04081">
    <property type="entry name" value="CBM35_galactosidase-like"/>
    <property type="match status" value="1"/>
</dbReference>
<dbReference type="SUPFAM" id="SSF49785">
    <property type="entry name" value="Galactose-binding domain-like"/>
    <property type="match status" value="2"/>
</dbReference>